<dbReference type="InterPro" id="IPR028098">
    <property type="entry name" value="Glyco_trans_4-like_N"/>
</dbReference>
<evidence type="ECO:0000313" key="3">
    <source>
        <dbReference type="EMBL" id="SMY35599.1"/>
    </source>
</evidence>
<dbReference type="Pfam" id="PF00534">
    <property type="entry name" value="Glycos_transf_1"/>
    <property type="match status" value="1"/>
</dbReference>
<gene>
    <name evidence="3" type="primary">epsF_2</name>
    <name evidence="3" type="ORF">PMAL9190_01968</name>
</gene>
<protein>
    <submittedName>
        <fullName evidence="3">Putative glycosyltransferase EpsF</fullName>
        <ecNumber evidence="3">2.4.-.-</ecNumber>
    </submittedName>
</protein>
<name>A0A1Y6MI59_9GAMM</name>
<feature type="domain" description="Glycosyltransferase subfamily 4-like N-terminal" evidence="2">
    <location>
        <begin position="13"/>
        <end position="168"/>
    </location>
</feature>
<evidence type="ECO:0000259" key="1">
    <source>
        <dbReference type="Pfam" id="PF00534"/>
    </source>
</evidence>
<dbReference type="SUPFAM" id="SSF53756">
    <property type="entry name" value="UDP-Glycosyltransferase/glycogen phosphorylase"/>
    <property type="match status" value="1"/>
</dbReference>
<dbReference type="Pfam" id="PF13439">
    <property type="entry name" value="Glyco_transf_4"/>
    <property type="match status" value="1"/>
</dbReference>
<feature type="domain" description="Glycosyl transferase family 1" evidence="1">
    <location>
        <begin position="185"/>
        <end position="328"/>
    </location>
</feature>
<evidence type="ECO:0000313" key="4">
    <source>
        <dbReference type="Proteomes" id="UP000195963"/>
    </source>
</evidence>
<keyword evidence="3" id="KW-0808">Transferase</keyword>
<evidence type="ECO:0000259" key="2">
    <source>
        <dbReference type="Pfam" id="PF13439"/>
    </source>
</evidence>
<dbReference type="EC" id="2.4.-.-" evidence="3"/>
<dbReference type="GO" id="GO:1901135">
    <property type="term" value="P:carbohydrate derivative metabolic process"/>
    <property type="evidence" value="ECO:0007669"/>
    <property type="project" value="UniProtKB-ARBA"/>
</dbReference>
<accession>A0A1Y6MI59</accession>
<sequence length="361" mass="39734">MKILYMTTGLGLGGAETQVCNLCDQFVELGHDVSLAYLLEPQVIKPRSDQVSIYPLGLTRSPLSLFGTFYRLVKLIKKLQPDVIHTHMVHANLIARIASIFAKTPVLISTAHNANEGGKLRMLAYRLTNPLANMTTNVSQKAVEAFIEQGAATANTIDMVPNGINTDQFSSNKQLQVQVKETFGVMENERMVLAVGRNDPAKDYTNLLEAIALLPQDNMAKFFVVGLNVEDLAPLAKELGISDRVSFLGLRRDISDLMAAADIFIMSSAWEGLPIVIGEAMASECAVITTDAGGAAQWLPNRDYIVPIKNASALSQGLNQLIHLSETELDNIGRQNRDYIIEHFSLKSVTQTWLNIYNKFL</sequence>
<dbReference type="Gene3D" id="3.40.50.2000">
    <property type="entry name" value="Glycogen Phosphorylase B"/>
    <property type="match status" value="2"/>
</dbReference>
<organism evidence="3 4">
    <name type="scientific">Photobacterium malacitanum</name>
    <dbReference type="NCBI Taxonomy" id="2204294"/>
    <lineage>
        <taxon>Bacteria</taxon>
        <taxon>Pseudomonadati</taxon>
        <taxon>Pseudomonadota</taxon>
        <taxon>Gammaproteobacteria</taxon>
        <taxon>Vibrionales</taxon>
        <taxon>Vibrionaceae</taxon>
        <taxon>Photobacterium</taxon>
    </lineage>
</organism>
<dbReference type="PANTHER" id="PTHR12526">
    <property type="entry name" value="GLYCOSYLTRANSFERASE"/>
    <property type="match status" value="1"/>
</dbReference>
<proteinExistence type="predicted"/>
<dbReference type="PANTHER" id="PTHR12526:SF630">
    <property type="entry name" value="GLYCOSYLTRANSFERASE"/>
    <property type="match status" value="1"/>
</dbReference>
<keyword evidence="3" id="KW-0328">Glycosyltransferase</keyword>
<keyword evidence="4" id="KW-1185">Reference proteome</keyword>
<dbReference type="Proteomes" id="UP000195963">
    <property type="component" value="Unassembled WGS sequence"/>
</dbReference>
<dbReference type="EMBL" id="FYAK01000003">
    <property type="protein sequence ID" value="SMY35599.1"/>
    <property type="molecule type" value="Genomic_DNA"/>
</dbReference>
<dbReference type="InterPro" id="IPR001296">
    <property type="entry name" value="Glyco_trans_1"/>
</dbReference>
<reference evidence="4" key="1">
    <citation type="submission" date="2017-06" db="EMBL/GenBank/DDBJ databases">
        <authorList>
            <person name="Rodrigo-Torres L."/>
            <person name="Arahal R.D."/>
            <person name="Lucena T."/>
        </authorList>
    </citation>
    <scope>NUCLEOTIDE SEQUENCE [LARGE SCALE GENOMIC DNA]</scope>
    <source>
        <strain evidence="4">CECT 9190</strain>
    </source>
</reference>
<dbReference type="GO" id="GO:0016757">
    <property type="term" value="F:glycosyltransferase activity"/>
    <property type="evidence" value="ECO:0007669"/>
    <property type="project" value="UniProtKB-KW"/>
</dbReference>
<dbReference type="AlphaFoldDB" id="A0A1Y6MI59"/>
<dbReference type="RefSeq" id="WP_087845028.1">
    <property type="nucleotide sequence ID" value="NZ_FYAK01000003.1"/>
</dbReference>